<evidence type="ECO:0000313" key="15">
    <source>
        <dbReference type="EMBL" id="MDO7361445.1"/>
    </source>
</evidence>
<dbReference type="PANTHER" id="PTHR46025">
    <property type="entry name" value="XYLOSYLTRANSFERASE OXT"/>
    <property type="match status" value="1"/>
</dbReference>
<keyword evidence="9" id="KW-1133">Transmembrane helix</keyword>
<dbReference type="PANTHER" id="PTHR46025:SF3">
    <property type="entry name" value="XYLOSYLTRANSFERASE OXT"/>
    <property type="match status" value="1"/>
</dbReference>
<keyword evidence="12" id="KW-1015">Disulfide bond</keyword>
<evidence type="ECO:0000256" key="14">
    <source>
        <dbReference type="ARBA" id="ARBA00042865"/>
    </source>
</evidence>
<dbReference type="EMBL" id="JAUPID010000006">
    <property type="protein sequence ID" value="MDO7361445.1"/>
    <property type="molecule type" value="Genomic_DNA"/>
</dbReference>
<evidence type="ECO:0000256" key="8">
    <source>
        <dbReference type="ARBA" id="ARBA00022968"/>
    </source>
</evidence>
<evidence type="ECO:0000256" key="3">
    <source>
        <dbReference type="ARBA" id="ARBA00022676"/>
    </source>
</evidence>
<dbReference type="InterPro" id="IPR003406">
    <property type="entry name" value="Glyco_trans_14"/>
</dbReference>
<evidence type="ECO:0000256" key="12">
    <source>
        <dbReference type="ARBA" id="ARBA00023157"/>
    </source>
</evidence>
<dbReference type="RefSeq" id="WP_086266120.1">
    <property type="nucleotide sequence ID" value="NZ_JAUPID010000006.1"/>
</dbReference>
<proteinExistence type="predicted"/>
<keyword evidence="3" id="KW-0328">Glycosyltransferase</keyword>
<evidence type="ECO:0000256" key="9">
    <source>
        <dbReference type="ARBA" id="ARBA00022989"/>
    </source>
</evidence>
<keyword evidence="4" id="KW-0808">Transferase</keyword>
<keyword evidence="16" id="KW-1185">Reference proteome</keyword>
<evidence type="ECO:0000256" key="10">
    <source>
        <dbReference type="ARBA" id="ARBA00023034"/>
    </source>
</evidence>
<accession>A0ABT8ZAQ3</accession>
<keyword evidence="8" id="KW-0735">Signal-anchor</keyword>
<evidence type="ECO:0000256" key="5">
    <source>
        <dbReference type="ARBA" id="ARBA00022692"/>
    </source>
</evidence>
<keyword evidence="10" id="KW-0333">Golgi apparatus</keyword>
<protein>
    <recommendedName>
        <fullName evidence="14">Peptide O-xylosyltransferase</fullName>
    </recommendedName>
</protein>
<sequence>MTRKITYMILTHKNIDHIYKLASEMPDSNFYIHIDLKADITQVRKDLLNVENIFFVENRVDIKWAGFSMVQATLNLMNYALQHDTQNEYFHLISGDDVILKKEQVWDDSTIYMECRESVEHRYRMRFNTPHADTQYQRSIFGKFLTQGYKFLDKLFPSTEKFYFGSQWFSIRREQLQKILNSISVEDIVFFRKKLCPDEHFFQYLVIKNSLLANISSLGNKRFIIFDENYQRGSSPIFLTAQHLLQAKSEQYWFARKVEQKVMYEFYNIGK</sequence>
<evidence type="ECO:0000256" key="7">
    <source>
        <dbReference type="ARBA" id="ARBA00022824"/>
    </source>
</evidence>
<comment type="caution">
    <text evidence="15">The sequence shown here is derived from an EMBL/GenBank/DDBJ whole genome shotgun (WGS) entry which is preliminary data.</text>
</comment>
<evidence type="ECO:0000256" key="13">
    <source>
        <dbReference type="ARBA" id="ARBA00023180"/>
    </source>
</evidence>
<evidence type="ECO:0000256" key="2">
    <source>
        <dbReference type="ARBA" id="ARBA00004648"/>
    </source>
</evidence>
<comment type="subcellular location">
    <subcellularLocation>
        <location evidence="2">Endoplasmic reticulum membrane</location>
        <topology evidence="2">Single-pass type II membrane protein</topology>
    </subcellularLocation>
    <subcellularLocation>
        <location evidence="1">Golgi apparatus membrane</location>
        <topology evidence="1">Single-pass type II membrane protein</topology>
    </subcellularLocation>
</comment>
<name>A0ABT8ZAQ3_9GAMM</name>
<reference evidence="15" key="1">
    <citation type="submission" date="2023-07" db="EMBL/GenBank/DDBJ databases">
        <title>Whole genome sequencing of environmental Acinetobacter calcoaceticus-baumannii complex from non-hospital environment.</title>
        <authorList>
            <person name="Wee S.K."/>
            <person name="Khoo E.Z.Y."/>
            <person name="Mohammad T.A.-H."/>
            <person name="Tan S.E.K."/>
            <person name="Yap E.P.H."/>
        </authorList>
    </citation>
    <scope>NUCLEOTIDE SEQUENCE</scope>
    <source>
        <strain evidence="15">PUMA0118</strain>
    </source>
</reference>
<keyword evidence="6" id="KW-0479">Metal-binding</keyword>
<keyword evidence="13" id="KW-0325">Glycoprotein</keyword>
<evidence type="ECO:0000313" key="16">
    <source>
        <dbReference type="Proteomes" id="UP001175780"/>
    </source>
</evidence>
<evidence type="ECO:0000256" key="6">
    <source>
        <dbReference type="ARBA" id="ARBA00022723"/>
    </source>
</evidence>
<dbReference type="Proteomes" id="UP001175780">
    <property type="component" value="Unassembled WGS sequence"/>
</dbReference>
<keyword evidence="5" id="KW-0812">Transmembrane</keyword>
<dbReference type="Pfam" id="PF02485">
    <property type="entry name" value="Branch"/>
    <property type="match status" value="1"/>
</dbReference>
<keyword evidence="11" id="KW-0472">Membrane</keyword>
<gene>
    <name evidence="15" type="ORF">Q5X34_07095</name>
</gene>
<organism evidence="15 16">
    <name type="scientific">Acinetobacter geminorum</name>
    <dbReference type="NCBI Taxonomy" id="2730922"/>
    <lineage>
        <taxon>Bacteria</taxon>
        <taxon>Pseudomonadati</taxon>
        <taxon>Pseudomonadota</taxon>
        <taxon>Gammaproteobacteria</taxon>
        <taxon>Moraxellales</taxon>
        <taxon>Moraxellaceae</taxon>
        <taxon>Acinetobacter</taxon>
    </lineage>
</organism>
<keyword evidence="7" id="KW-0256">Endoplasmic reticulum</keyword>
<evidence type="ECO:0000256" key="4">
    <source>
        <dbReference type="ARBA" id="ARBA00022679"/>
    </source>
</evidence>
<dbReference type="InterPro" id="IPR043538">
    <property type="entry name" value="XYLT"/>
</dbReference>
<evidence type="ECO:0000256" key="11">
    <source>
        <dbReference type="ARBA" id="ARBA00023136"/>
    </source>
</evidence>
<evidence type="ECO:0000256" key="1">
    <source>
        <dbReference type="ARBA" id="ARBA00004323"/>
    </source>
</evidence>